<evidence type="ECO:0000313" key="5">
    <source>
        <dbReference type="Proteomes" id="UP001595699"/>
    </source>
</evidence>
<protein>
    <submittedName>
        <fullName evidence="4">RHS repeat-associated core domain-containing protein</fullName>
    </submittedName>
</protein>
<evidence type="ECO:0000259" key="3">
    <source>
        <dbReference type="SMART" id="SM00306"/>
    </source>
</evidence>
<dbReference type="InterPro" id="IPR003587">
    <property type="entry name" value="Hint_dom_N"/>
</dbReference>
<comment type="caution">
    <text evidence="4">The sequence shown here is derived from an EMBL/GenBank/DDBJ whole genome shotgun (WGS) entry which is preliminary data.</text>
</comment>
<dbReference type="InterPro" id="IPR050708">
    <property type="entry name" value="T6SS_VgrG/RHS"/>
</dbReference>
<dbReference type="PANTHER" id="PTHR32305:SF17">
    <property type="entry name" value="TRNA NUCLEASE WAPA"/>
    <property type="match status" value="1"/>
</dbReference>
<dbReference type="Gene3D" id="2.180.10.10">
    <property type="entry name" value="RHS repeat-associated core"/>
    <property type="match status" value="2"/>
</dbReference>
<dbReference type="PANTHER" id="PTHR32305">
    <property type="match status" value="1"/>
</dbReference>
<feature type="compositionally biased region" description="Low complexity" evidence="2">
    <location>
        <begin position="1573"/>
        <end position="1589"/>
    </location>
</feature>
<dbReference type="SMART" id="SM00306">
    <property type="entry name" value="HintN"/>
    <property type="match status" value="1"/>
</dbReference>
<name>A0ABV7Y9D1_9ACTN</name>
<accession>A0ABV7Y9D1</accession>
<dbReference type="EMBL" id="JBHRZH010000011">
    <property type="protein sequence ID" value="MFC3761926.1"/>
    <property type="molecule type" value="Genomic_DNA"/>
</dbReference>
<evidence type="ECO:0000256" key="1">
    <source>
        <dbReference type="ARBA" id="ARBA00022737"/>
    </source>
</evidence>
<dbReference type="Pfam" id="PF05593">
    <property type="entry name" value="RHS_repeat"/>
    <property type="match status" value="2"/>
</dbReference>
<dbReference type="InterPro" id="IPR036844">
    <property type="entry name" value="Hint_dom_sf"/>
</dbReference>
<dbReference type="InterPro" id="IPR031325">
    <property type="entry name" value="RHS_repeat"/>
</dbReference>
<reference evidence="5" key="1">
    <citation type="journal article" date="2019" name="Int. J. Syst. Evol. Microbiol.">
        <title>The Global Catalogue of Microorganisms (GCM) 10K type strain sequencing project: providing services to taxonomists for standard genome sequencing and annotation.</title>
        <authorList>
            <consortium name="The Broad Institute Genomics Platform"/>
            <consortium name="The Broad Institute Genome Sequencing Center for Infectious Disease"/>
            <person name="Wu L."/>
            <person name="Ma J."/>
        </authorList>
    </citation>
    <scope>NUCLEOTIDE SEQUENCE [LARGE SCALE GENOMIC DNA]</scope>
    <source>
        <strain evidence="5">CGMCC 4.7241</strain>
    </source>
</reference>
<dbReference type="Gene3D" id="2.170.16.10">
    <property type="entry name" value="Hedgehog/Intein (Hint) domain"/>
    <property type="match status" value="1"/>
</dbReference>
<evidence type="ECO:0000313" key="4">
    <source>
        <dbReference type="EMBL" id="MFC3761926.1"/>
    </source>
</evidence>
<dbReference type="SUPFAM" id="SSF51294">
    <property type="entry name" value="Hedgehog/intein (Hint) domain"/>
    <property type="match status" value="1"/>
</dbReference>
<feature type="region of interest" description="Disordered" evidence="2">
    <location>
        <begin position="1563"/>
        <end position="1592"/>
    </location>
</feature>
<keyword evidence="1" id="KW-0677">Repeat</keyword>
<sequence length="2197" mass="237219">MAKHRSTVLRGVVRWLAIGIGFALVATLAEPVVAAPPPSTVPGVPHVPPFDKPVPVTPVPVKPQPANAKAVASATGEVPAPAWPSAGTADVQLGAIGRAAATARVGGLPIKVASTARSGKAPASVRVELLDKAAADKAGVAGLLLRVRRTDGVAAPSTVTLTIDYSAIRHAYGANWGNRLRVVRQPYAALESTNDPKTETLTAQVQASGADATYAIAAATGGDTGSHAATPLALTGTWQTSGQTGDFNWSYPLRVPETPGNLTPQLAVSYSSGSVDGRTASTNNQPSWVGEGFDLWSGSIERAYKSCSDDKVGGNNATYPTSDQCWFTDNATMSLAGHSGKLVRVGTSDVFRLEKDDGTRVERLYGADNEDKDKEYWKATSSDGTQYFFGRNRLPGWPDGKQTQSAWVAPVFGNHAGEPCYETTFLASQCSQAYRWNLDYVVDKHGNTVTYYYQKDRNKYGLDNGKKVAEYDRGGVLLRAEFGTRAGTEHLAAPPAKVVFDTAERCLVATCTPTKENYPDVPFDLQCVAATCPTVVSPTFWTTKRLTKITTYAGAQAVDAWTFSHSFPKPGDGSREALWLTRIGHAGLGGTAAAVPNVTFYGRAMENRVNSSYDTAGPLPKYRITGIRNEFGGHVTVNYAPTNCTPTTLPKPEQNSLRCFPVYWAPDGGIAFTDWMHKYVVENVVQQDLVGGSPSEVTSYDYLGGGAWRYGDDELIDPKRRTWSEWRGYQRVVVRHGNPTETDTPQSKTEYVYFRGMNGDRLNPAGGVRPASVPDSRGPTSTVPDDDQLNGLVREKVTYNGVGGAVVGSTITDYWQRGPTTTQGSAKAYMVETGGVLERTALPGGKWRSNQISRAYNDDAQVTQIDDRGDLGTADDDECTRTWYARNETALLLRLPYRTQTVAAPCSATPVFPADAVSDVRTYYDGNNTLGARPAVGNPTKVEQLTDHQNGQPVYAVSSRTTYDAFGRPEDSFDALGRKTATRYTEVGGLTTKLTITNPKGHVTTTDLAPAWAEPVRSTDSAGGVTEFAYDALGRIASVWLPGRVKGRDSANLRYAYLIRTNGPSVVTTETLRANGNHVASHSLYDGFLRPRQTQSPGWGEGGRLTGRVITDTVFDSRGSVAKDNGQYYAEGAPATVLVQAGDNNIPSQTVTTYDGAGRAIGTVFKSKNVEQWRSTSEHFGDHTKVTPPPGGTPTTTYLDGDGRIVALHQHTGSTPDSPADITKYTYDHKNGELATVTDPAGNQWKYTYDLRGRRIAVDDPDRGESTSTYDAAGQVLTTTDARGETLAYGYDALGRKTEERLGSATGPIRASWAFDALRPGLPDSSTRHEGGLTVTTAVAGYEPGSNRPTGEKVGLAGIESELNGTYATNFTYRPDGSIASVALPGKGDLRAETLTLGYDDLGLVRTVNGSLAGYVNDTWYTRFAELSFLSLGDAGARVWNSLYYDEATRRLTRSRVEREKSPGDQVNDFRYDYDKVGNVTSIADRPEGGVADVQCFDHDHLARMVEAWTSTGACASTPTPETVGGASAYWTSYGYDVTGNRTSEKRHGVGGAADDVTRTYAHPAPKSAQPHTVTSVTTTGPSGSSVDSFSYDATGNTKKRTLAGSTQTLDWDPAGRLMSAVAADGETTGFAYDAGGERVLRREPGSTTLYVGAQQFELNHATRAVTGTRFYSHGDRIVAVRNGTGLYWQAADHHGTVTTTIRAGTLEVGRRQFTPFGETRGAAPSSWPDEKGFVGGNQDPSLGVTQLGAREYDPALGRFLSVDPIIDHQDPQQMHGYAYANNNPSTLSDPDGLFPDCGCPSDRYGYDNVLHNADGSLLSETNANKWLSPTQKKKWKAKVKRKAEAKKRRQAWEQKVRAAGYTPEEYEEAKKIKEKSVFDVVVEAGGAILSEFLGIEDIKGCFGRGDLGSCISMVINVIPWSKLFRIGELIGAVKKAWKAVTSFNEKRRQADNVLKGVNNATKGCHSFRPSTKVKMADGSTKPIGEIKLGDQVLTIDPKTKRTKAHKVVSLHVNVDRDLVDLRVRNAKGVVTTFFTTANHPFWLESSGRFVDASELAPGDRLFGTAEGSFEVLEARRYAGESSMRDLTVDVAHTYLVSDGATDALVHNNDCPVHSPDPCDCPDAGTEEPWVNELHDTERFKERVTETNTRTDQVWNTPKVADGLAHGTTSNPIGDAIVITFGIGLGIKVAWQRLRRR</sequence>
<evidence type="ECO:0000256" key="2">
    <source>
        <dbReference type="SAM" id="MobiDB-lite"/>
    </source>
</evidence>
<gene>
    <name evidence="4" type="ORF">ACFOUW_13880</name>
</gene>
<dbReference type="RefSeq" id="WP_205121366.1">
    <property type="nucleotide sequence ID" value="NZ_JAFBCM010000001.1"/>
</dbReference>
<organism evidence="4 5">
    <name type="scientific">Tenggerimyces flavus</name>
    <dbReference type="NCBI Taxonomy" id="1708749"/>
    <lineage>
        <taxon>Bacteria</taxon>
        <taxon>Bacillati</taxon>
        <taxon>Actinomycetota</taxon>
        <taxon>Actinomycetes</taxon>
        <taxon>Propionibacteriales</taxon>
        <taxon>Nocardioidaceae</taxon>
        <taxon>Tenggerimyces</taxon>
    </lineage>
</organism>
<dbReference type="InterPro" id="IPR006530">
    <property type="entry name" value="YD"/>
</dbReference>
<dbReference type="InterPro" id="IPR022385">
    <property type="entry name" value="Rhs_assc_core"/>
</dbReference>
<dbReference type="Pfam" id="PF25023">
    <property type="entry name" value="TEN_YD-shell"/>
    <property type="match status" value="1"/>
</dbReference>
<keyword evidence="5" id="KW-1185">Reference proteome</keyword>
<feature type="region of interest" description="Disordered" evidence="2">
    <location>
        <begin position="762"/>
        <end position="788"/>
    </location>
</feature>
<dbReference type="Proteomes" id="UP001595699">
    <property type="component" value="Unassembled WGS sequence"/>
</dbReference>
<dbReference type="InterPro" id="IPR056823">
    <property type="entry name" value="TEN-like_YD-shell"/>
</dbReference>
<feature type="domain" description="Hint" evidence="3">
    <location>
        <begin position="1965"/>
        <end position="2066"/>
    </location>
</feature>
<dbReference type="NCBIfam" id="TIGR03696">
    <property type="entry name" value="Rhs_assc_core"/>
    <property type="match status" value="1"/>
</dbReference>
<proteinExistence type="predicted"/>
<dbReference type="Pfam" id="PF07591">
    <property type="entry name" value="PT-HINT"/>
    <property type="match status" value="1"/>
</dbReference>
<dbReference type="NCBIfam" id="TIGR01643">
    <property type="entry name" value="YD_repeat_2x"/>
    <property type="match status" value="3"/>
</dbReference>
<dbReference type="CDD" id="cd00081">
    <property type="entry name" value="Hint"/>
    <property type="match status" value="1"/>
</dbReference>